<dbReference type="GO" id="GO:0003735">
    <property type="term" value="F:structural constituent of ribosome"/>
    <property type="evidence" value="ECO:0007669"/>
    <property type="project" value="InterPro"/>
</dbReference>
<organism evidence="7 8">
    <name type="scientific">Rickettsia bellii str. RML An4</name>
    <dbReference type="NCBI Taxonomy" id="1359193"/>
    <lineage>
        <taxon>Bacteria</taxon>
        <taxon>Pseudomonadati</taxon>
        <taxon>Pseudomonadota</taxon>
        <taxon>Alphaproteobacteria</taxon>
        <taxon>Rickettsiales</taxon>
        <taxon>Rickettsiaceae</taxon>
        <taxon>Rickettsieae</taxon>
        <taxon>Rickettsia</taxon>
        <taxon>belli group</taxon>
    </lineage>
</organism>
<keyword evidence="2 5" id="KW-0689">Ribosomal protein</keyword>
<evidence type="ECO:0000313" key="7">
    <source>
        <dbReference type="EMBL" id="KJV90221.1"/>
    </source>
</evidence>
<keyword evidence="8" id="KW-1185">Reference proteome</keyword>
<dbReference type="SUPFAM" id="SSF54211">
    <property type="entry name" value="Ribosomal protein S5 domain 2-like"/>
    <property type="match status" value="1"/>
</dbReference>
<evidence type="ECO:0000256" key="1">
    <source>
        <dbReference type="ARBA" id="ARBA00005251"/>
    </source>
</evidence>
<name>A0A0F3QDJ3_RICBE</name>
<proteinExistence type="inferred from homology"/>
<dbReference type="GO" id="GO:0006412">
    <property type="term" value="P:translation"/>
    <property type="evidence" value="ECO:0007669"/>
    <property type="project" value="UniProtKB-UniRule"/>
</dbReference>
<dbReference type="Pfam" id="PF00380">
    <property type="entry name" value="Ribosomal_S9"/>
    <property type="match status" value="1"/>
</dbReference>
<evidence type="ECO:0000256" key="5">
    <source>
        <dbReference type="HAMAP-Rule" id="MF_00532"/>
    </source>
</evidence>
<comment type="similarity">
    <text evidence="1 5 6">Belongs to the universal ribosomal protein uS9 family.</text>
</comment>
<dbReference type="InterPro" id="IPR000754">
    <property type="entry name" value="Ribosomal_uS9"/>
</dbReference>
<gene>
    <name evidence="5" type="primary">rpsI</name>
    <name evidence="7" type="ORF">RBEAN4_1224</name>
</gene>
<dbReference type="FunFam" id="3.30.230.10:FF:000001">
    <property type="entry name" value="30S ribosomal protein S9"/>
    <property type="match status" value="1"/>
</dbReference>
<dbReference type="InterPro" id="IPR020574">
    <property type="entry name" value="Ribosomal_uS9_CS"/>
</dbReference>
<accession>A0A0F3QDJ3</accession>
<dbReference type="EMBL" id="LAOI01000001">
    <property type="protein sequence ID" value="KJV90221.1"/>
    <property type="molecule type" value="Genomic_DNA"/>
</dbReference>
<evidence type="ECO:0000256" key="6">
    <source>
        <dbReference type="RuleBase" id="RU003815"/>
    </source>
</evidence>
<dbReference type="SMR" id="A0A0F3QDJ3"/>
<dbReference type="GO" id="GO:0022627">
    <property type="term" value="C:cytosolic small ribosomal subunit"/>
    <property type="evidence" value="ECO:0007669"/>
    <property type="project" value="TreeGrafter"/>
</dbReference>
<dbReference type="PROSITE" id="PS00360">
    <property type="entry name" value="RIBOSOMAL_S9"/>
    <property type="match status" value="1"/>
</dbReference>
<evidence type="ECO:0000313" key="8">
    <source>
        <dbReference type="Proteomes" id="UP000033661"/>
    </source>
</evidence>
<reference evidence="7 8" key="1">
    <citation type="submission" date="2015-02" db="EMBL/GenBank/DDBJ databases">
        <title>Genome Sequencing of Rickettsiales.</title>
        <authorList>
            <person name="Daugherty S.C."/>
            <person name="Su Q."/>
            <person name="Abolude K."/>
            <person name="Beier-Sexton M."/>
            <person name="Carlyon J.A."/>
            <person name="Carter R."/>
            <person name="Day N.P."/>
            <person name="Dumler S.J."/>
            <person name="Dyachenko V."/>
            <person name="Godinez A."/>
            <person name="Kurtti T.J."/>
            <person name="Lichay M."/>
            <person name="Mullins K.E."/>
            <person name="Ott S."/>
            <person name="Pappas-Brown V."/>
            <person name="Paris D.H."/>
            <person name="Patel P."/>
            <person name="Richards A.L."/>
            <person name="Sadzewicz L."/>
            <person name="Sears K."/>
            <person name="Seidman D."/>
            <person name="Sengamalay N."/>
            <person name="Stenos J."/>
            <person name="Tallon L.J."/>
            <person name="Vincent G."/>
            <person name="Fraser C.M."/>
            <person name="Munderloh U."/>
            <person name="Dunning-Hotopp J.C."/>
        </authorList>
    </citation>
    <scope>NUCLEOTIDE SEQUENCE [LARGE SCALE GENOMIC DNA]</scope>
    <source>
        <strain evidence="7 8">RML An4</strain>
    </source>
</reference>
<dbReference type="InterPro" id="IPR014721">
    <property type="entry name" value="Ribsml_uS5_D2-typ_fold_subgr"/>
</dbReference>
<keyword evidence="3 5" id="KW-0687">Ribonucleoprotein</keyword>
<evidence type="ECO:0000256" key="3">
    <source>
        <dbReference type="ARBA" id="ARBA00023274"/>
    </source>
</evidence>
<dbReference type="PANTHER" id="PTHR21569">
    <property type="entry name" value="RIBOSOMAL PROTEIN S9"/>
    <property type="match status" value="1"/>
</dbReference>
<dbReference type="InterPro" id="IPR023035">
    <property type="entry name" value="Ribosomal_uS9_bac/plastid"/>
</dbReference>
<dbReference type="InterPro" id="IPR020568">
    <property type="entry name" value="Ribosomal_Su5_D2-typ_SF"/>
</dbReference>
<sequence length="164" mass="18374">MTTLKIKTDKVEKPLNKEALIADKQTVKTPKEKMDNSGRFYATGKRKNAIARVWLKPGKGQVIVNKKSLDQYFASETQVKTILQPFTLTKTNNQYDIVCTVRGGGISGQKGAILHGISKALAQSAPDFHAVLRKGGFLTRDSRVVERKKYGQHKARKKTQFSKR</sequence>
<comment type="caution">
    <text evidence="7">The sequence shown here is derived from an EMBL/GenBank/DDBJ whole genome shotgun (WGS) entry which is preliminary data.</text>
</comment>
<evidence type="ECO:0000256" key="2">
    <source>
        <dbReference type="ARBA" id="ARBA00022980"/>
    </source>
</evidence>
<dbReference type="NCBIfam" id="NF001099">
    <property type="entry name" value="PRK00132.1"/>
    <property type="match status" value="1"/>
</dbReference>
<protein>
    <recommendedName>
        <fullName evidence="4 5">Small ribosomal subunit protein uS9</fullName>
    </recommendedName>
</protein>
<dbReference type="AlphaFoldDB" id="A0A0F3QDJ3"/>
<dbReference type="GO" id="GO:0003723">
    <property type="term" value="F:RNA binding"/>
    <property type="evidence" value="ECO:0007669"/>
    <property type="project" value="TreeGrafter"/>
</dbReference>
<dbReference type="PANTHER" id="PTHR21569:SF1">
    <property type="entry name" value="SMALL RIBOSOMAL SUBUNIT PROTEIN US9M"/>
    <property type="match status" value="1"/>
</dbReference>
<evidence type="ECO:0000256" key="4">
    <source>
        <dbReference type="ARBA" id="ARBA00035259"/>
    </source>
</evidence>
<dbReference type="PATRIC" id="fig|1359193.3.peg.1183"/>
<dbReference type="Proteomes" id="UP000033661">
    <property type="component" value="Unassembled WGS sequence"/>
</dbReference>
<dbReference type="Gene3D" id="3.30.230.10">
    <property type="match status" value="1"/>
</dbReference>
<dbReference type="RefSeq" id="WP_011476917.1">
    <property type="nucleotide sequence ID" value="NZ_LAOI01000001.1"/>
</dbReference>
<dbReference type="HAMAP" id="MF_00532_B">
    <property type="entry name" value="Ribosomal_uS9_B"/>
    <property type="match status" value="1"/>
</dbReference>